<dbReference type="InterPro" id="IPR003594">
    <property type="entry name" value="HATPase_dom"/>
</dbReference>
<keyword evidence="5" id="KW-0812">Transmembrane</keyword>
<evidence type="ECO:0000256" key="2">
    <source>
        <dbReference type="ARBA" id="ARBA00023012"/>
    </source>
</evidence>
<dbReference type="EMBL" id="JAFCMP010000048">
    <property type="protein sequence ID" value="KAG5189508.1"/>
    <property type="molecule type" value="Genomic_DNA"/>
</dbReference>
<dbReference type="PROSITE" id="PS50048">
    <property type="entry name" value="ZN2_CY6_FUNGAL_2"/>
    <property type="match status" value="1"/>
</dbReference>
<dbReference type="Gene3D" id="3.30.565.10">
    <property type="entry name" value="Histidine kinase-like ATPase, C-terminal domain"/>
    <property type="match status" value="1"/>
</dbReference>
<dbReference type="GO" id="GO:0000981">
    <property type="term" value="F:DNA-binding transcription factor activity, RNA polymerase II-specific"/>
    <property type="evidence" value="ECO:0007669"/>
    <property type="project" value="InterPro"/>
</dbReference>
<dbReference type="Gene3D" id="4.10.240.10">
    <property type="entry name" value="Zn(2)-C6 fungal-type DNA-binding domain"/>
    <property type="match status" value="1"/>
</dbReference>
<feature type="domain" description="Zn(2)-C6 fungal-type" evidence="6">
    <location>
        <begin position="30"/>
        <end position="59"/>
    </location>
</feature>
<accession>A0A835ZAK1</accession>
<dbReference type="GO" id="GO:0000155">
    <property type="term" value="F:phosphorelay sensor kinase activity"/>
    <property type="evidence" value="ECO:0007669"/>
    <property type="project" value="InterPro"/>
</dbReference>
<dbReference type="InterPro" id="IPR001789">
    <property type="entry name" value="Sig_transdc_resp-reg_receiver"/>
</dbReference>
<dbReference type="Proteomes" id="UP000664859">
    <property type="component" value="Unassembled WGS sequence"/>
</dbReference>
<feature type="region of interest" description="Disordered" evidence="4">
    <location>
        <begin position="144"/>
        <end position="168"/>
    </location>
</feature>
<feature type="compositionally biased region" description="Low complexity" evidence="4">
    <location>
        <begin position="1775"/>
        <end position="1785"/>
    </location>
</feature>
<feature type="transmembrane region" description="Helical" evidence="5">
    <location>
        <begin position="1105"/>
        <end position="1125"/>
    </location>
</feature>
<dbReference type="InterPro" id="IPR003661">
    <property type="entry name" value="HisK_dim/P_dom"/>
</dbReference>
<keyword evidence="9" id="KW-1185">Reference proteome</keyword>
<feature type="transmembrane region" description="Helical" evidence="5">
    <location>
        <begin position="1221"/>
        <end position="1243"/>
    </location>
</feature>
<feature type="compositionally biased region" description="Low complexity" evidence="4">
    <location>
        <begin position="158"/>
        <end position="168"/>
    </location>
</feature>
<reference evidence="8" key="1">
    <citation type="submission" date="2021-02" db="EMBL/GenBank/DDBJ databases">
        <title>First Annotated Genome of the Yellow-green Alga Tribonema minus.</title>
        <authorList>
            <person name="Mahan K.M."/>
        </authorList>
    </citation>
    <scope>NUCLEOTIDE SEQUENCE</scope>
    <source>
        <strain evidence="8">UTEX B ZZ1240</strain>
    </source>
</reference>
<dbReference type="SUPFAM" id="SSF52172">
    <property type="entry name" value="CheY-like"/>
    <property type="match status" value="1"/>
</dbReference>
<gene>
    <name evidence="8" type="ORF">JKP88DRAFT_252762</name>
</gene>
<dbReference type="SUPFAM" id="SSF57701">
    <property type="entry name" value="Zn2/Cys6 DNA-binding domain"/>
    <property type="match status" value="1"/>
</dbReference>
<feature type="region of interest" description="Disordered" evidence="4">
    <location>
        <begin position="1751"/>
        <end position="1785"/>
    </location>
</feature>
<feature type="region of interest" description="Disordered" evidence="4">
    <location>
        <begin position="1632"/>
        <end position="1654"/>
    </location>
</feature>
<comment type="caution">
    <text evidence="8">The sequence shown here is derived from an EMBL/GenBank/DDBJ whole genome shotgun (WGS) entry which is preliminary data.</text>
</comment>
<evidence type="ECO:0000256" key="3">
    <source>
        <dbReference type="PROSITE-ProRule" id="PRU00169"/>
    </source>
</evidence>
<feature type="compositionally biased region" description="Pro residues" evidence="4">
    <location>
        <begin position="1632"/>
        <end position="1645"/>
    </location>
</feature>
<evidence type="ECO:0000313" key="8">
    <source>
        <dbReference type="EMBL" id="KAG5189508.1"/>
    </source>
</evidence>
<feature type="compositionally biased region" description="Polar residues" evidence="4">
    <location>
        <begin position="1853"/>
        <end position="1862"/>
    </location>
</feature>
<feature type="modified residue" description="4-aspartylphosphate" evidence="3">
    <location>
        <position position="1968"/>
    </location>
</feature>
<keyword evidence="5" id="KW-0472">Membrane</keyword>
<feature type="compositionally biased region" description="Low complexity" evidence="4">
    <location>
        <begin position="1828"/>
        <end position="1852"/>
    </location>
</feature>
<evidence type="ECO:0000256" key="1">
    <source>
        <dbReference type="ARBA" id="ARBA00022553"/>
    </source>
</evidence>
<name>A0A835ZAK1_9STRA</name>
<feature type="transmembrane region" description="Helical" evidence="5">
    <location>
        <begin position="1174"/>
        <end position="1191"/>
    </location>
</feature>
<feature type="compositionally biased region" description="Pro residues" evidence="4">
    <location>
        <begin position="1757"/>
        <end position="1774"/>
    </location>
</feature>
<keyword evidence="1 3" id="KW-0597">Phosphoprotein</keyword>
<dbReference type="SMART" id="SM00387">
    <property type="entry name" value="HATPase_c"/>
    <property type="match status" value="1"/>
</dbReference>
<dbReference type="SMART" id="SM00066">
    <property type="entry name" value="GAL4"/>
    <property type="match status" value="1"/>
</dbReference>
<dbReference type="OrthoDB" id="60033at2759"/>
<feature type="region of interest" description="Disordered" evidence="4">
    <location>
        <begin position="659"/>
        <end position="724"/>
    </location>
</feature>
<dbReference type="InterPro" id="IPR011006">
    <property type="entry name" value="CheY-like_superfamily"/>
</dbReference>
<evidence type="ECO:0000259" key="6">
    <source>
        <dbReference type="PROSITE" id="PS50048"/>
    </source>
</evidence>
<protein>
    <submittedName>
        <fullName evidence="8">Uncharacterized protein</fullName>
    </submittedName>
</protein>
<organism evidence="8 9">
    <name type="scientific">Tribonema minus</name>
    <dbReference type="NCBI Taxonomy" id="303371"/>
    <lineage>
        <taxon>Eukaryota</taxon>
        <taxon>Sar</taxon>
        <taxon>Stramenopiles</taxon>
        <taxon>Ochrophyta</taxon>
        <taxon>PX clade</taxon>
        <taxon>Xanthophyceae</taxon>
        <taxon>Tribonematales</taxon>
        <taxon>Tribonemataceae</taxon>
        <taxon>Tribonema</taxon>
    </lineage>
</organism>
<proteinExistence type="predicted"/>
<dbReference type="PANTHER" id="PTHR45339:SF1">
    <property type="entry name" value="HYBRID SIGNAL TRANSDUCTION HISTIDINE KINASE J"/>
    <property type="match status" value="1"/>
</dbReference>
<dbReference type="Pfam" id="PF02518">
    <property type="entry name" value="HATPase_c"/>
    <property type="match status" value="1"/>
</dbReference>
<dbReference type="SUPFAM" id="SSF55874">
    <property type="entry name" value="ATPase domain of HSP90 chaperone/DNA topoisomerase II/histidine kinase"/>
    <property type="match status" value="1"/>
</dbReference>
<evidence type="ECO:0000259" key="7">
    <source>
        <dbReference type="PROSITE" id="PS50110"/>
    </source>
</evidence>
<keyword evidence="2" id="KW-0902">Two-component regulatory system</keyword>
<feature type="compositionally biased region" description="Low complexity" evidence="4">
    <location>
        <begin position="1876"/>
        <end position="1887"/>
    </location>
</feature>
<feature type="region of interest" description="Disordered" evidence="4">
    <location>
        <begin position="1828"/>
        <end position="1887"/>
    </location>
</feature>
<dbReference type="InterPro" id="IPR001138">
    <property type="entry name" value="Zn2Cys6_DnaBD"/>
</dbReference>
<dbReference type="PROSITE" id="PS00463">
    <property type="entry name" value="ZN2_CY6_FUNGAL_1"/>
    <property type="match status" value="1"/>
</dbReference>
<dbReference type="SMART" id="SM00448">
    <property type="entry name" value="REC"/>
    <property type="match status" value="1"/>
</dbReference>
<evidence type="ECO:0000256" key="5">
    <source>
        <dbReference type="SAM" id="Phobius"/>
    </source>
</evidence>
<dbReference type="GO" id="GO:0008270">
    <property type="term" value="F:zinc ion binding"/>
    <property type="evidence" value="ECO:0007669"/>
    <property type="project" value="InterPro"/>
</dbReference>
<dbReference type="CDD" id="cd00067">
    <property type="entry name" value="GAL4"/>
    <property type="match status" value="1"/>
</dbReference>
<feature type="transmembrane region" description="Helical" evidence="5">
    <location>
        <begin position="1132"/>
        <end position="1154"/>
    </location>
</feature>
<feature type="compositionally biased region" description="Low complexity" evidence="4">
    <location>
        <begin position="699"/>
        <end position="724"/>
    </location>
</feature>
<dbReference type="CDD" id="cd17546">
    <property type="entry name" value="REC_hyHK_CKI1_RcsC-like"/>
    <property type="match status" value="1"/>
</dbReference>
<dbReference type="Pfam" id="PF00172">
    <property type="entry name" value="Zn_clus"/>
    <property type="match status" value="1"/>
</dbReference>
<keyword evidence="5" id="KW-1133">Transmembrane helix</keyword>
<dbReference type="InterPro" id="IPR036864">
    <property type="entry name" value="Zn2-C6_fun-type_DNA-bd_sf"/>
</dbReference>
<evidence type="ECO:0000313" key="9">
    <source>
        <dbReference type="Proteomes" id="UP000664859"/>
    </source>
</evidence>
<dbReference type="PANTHER" id="PTHR45339">
    <property type="entry name" value="HYBRID SIGNAL TRANSDUCTION HISTIDINE KINASE J"/>
    <property type="match status" value="1"/>
</dbReference>
<evidence type="ECO:0000256" key="4">
    <source>
        <dbReference type="SAM" id="MobiDB-lite"/>
    </source>
</evidence>
<feature type="domain" description="Response regulatory" evidence="7">
    <location>
        <begin position="1897"/>
        <end position="2039"/>
    </location>
</feature>
<feature type="region of interest" description="Disordered" evidence="4">
    <location>
        <begin position="1667"/>
        <end position="1700"/>
    </location>
</feature>
<feature type="compositionally biased region" description="Gly residues" evidence="4">
    <location>
        <begin position="1672"/>
        <end position="1692"/>
    </location>
</feature>
<dbReference type="Gene3D" id="3.40.50.2300">
    <property type="match status" value="1"/>
</dbReference>
<dbReference type="CDD" id="cd00082">
    <property type="entry name" value="HisKA"/>
    <property type="match status" value="1"/>
</dbReference>
<dbReference type="InterPro" id="IPR036890">
    <property type="entry name" value="HATPase_C_sf"/>
</dbReference>
<sequence length="2099" mass="217686">MAPSPLSRGARTATADAARSAACAGIWRGTCDLCKARKRKCSGGDPCQMCRRKGVSCNYSKALKRGPKSSSKHGLLFGTGTVLTQSLTQSTTAAAVAAARRADHQSESTAMMIIDGASCLAQQQQRASLIVSASPRASAAASVALSRPGDDPLASSRPPAAAHQVAVPAAATPAAAGADSVRHSAPSPLAGQPLGTEEQQCLDFFLLVHGQSGLVPRAVLQTIAARVATYAPCDVTGCGSSAHLPVSLLAGGSGFAPQAPTVNIALQLQQPAGAADARHDASFSSGSGQAVTHLKLNGSPPSQTCAAQAPPLAQPKPAAGAARAAHEAMLWVAVAIGCVLKHRDAAPAAPASESGQRYMLCASAALMAAREPLPETLHAYCLMAWAHVVLDDVGARATYAGFYSYYHRALLLRRTLGGGSAPHSLSEDTLVLLELLRVSQTYVDAFVAINEDAKRAIDRQLGKDIQRRCLEECHKCNECLSTAFDFNFTAAMDGLPAYILPDEMDIEPVFTDSYQVHQPRTPQAVLRDTRGTAGAALTPAANDMANVTSIILALDATLSQAMHAASLSPLDSAEPAREVILRLSIIINQSVSALGGSLRRATCPAAAPRKSLEAAADACTNPSSSSHAAAAQQQLAAASASAAPAPAARRTAVPVLHAPTPVHVPAGHGWRQQQQQPEHHQRAAQNALSPRGRYASSTNAAAGAPPSPSAQQQRAAGAAAARRNGSFSERHGLCAAAPPAHETPADLMLYGMGACGFVDESDFCSDTTGVTSPSPTYPFFEAHALPPSPTLSAHAAGASPHLAALHGSSAARAAAAAAADDDVLASAFWPSFAAAGGPAPWPSCGAALLGRSLGVVPDLCDGAAQQRGGGGGGGALLPPSCGLQAGAFRPGDVGDDELLAQLAAHQSDAGNVGTTSGSARYYNVLNNLNIRHPSRRRCFMYLEGVCHAPEQIEVRSSLADRLQAANDELHAARCAEAIRKYSPSDICPGTIRNCKLSDALHTLDAEYAHGSNHRAQAANDELHAAWRAKAIREYSPSDAASSGAGPRTGDLAWSALLLRFRHAEADRAHAAHKAAFRRYNLRLICNVLAVTEGVALVKNVACLDWIGVAQLAAVVVTLLAAGNCAQRLSERGVAAACVLLTALLHGVFFALMVADAAGRDLWTELRQGVTPNTLYTTLIMVFDFMLAPYWFTNPDTPTSMSDALASTSTAPRQTEAALEALRLLAMAAAVAYMTHASLLELFASPTEGLLKALALGVREEKEQYISQALALGVREEKEQYISQVAHDIGTPLTTFALGLQLLREDPELTPSMHQVLDMQPRRSTCCVSSPWRHARCRQRDSLCNNLVTPVRHRHVRTRAIATFAIVTAFPPRTVPASALYHAAAQPTFPAYPQTVAMDALNAMRRQALDAVAFSNGHRPRPVLTRGSVRAVTFRCMQIMRADLARGWDSTPHQAAAADPAAAAEDGALADANAAAAAAAAAPIEWHWHVEDDVKRCIVTDFAWVQDMLLHLLTNAKQHATGTRRVVTMVAVADDGRRLRFAVRDYGLGLSLHSSAGLFQKFGQLEGHDARTPRGGLGLGLYGVSIKARALGGSYGVDCLPAAGPLDAASGAGAGTEFWFSVAYVPYDERAPLPLPPPLPPPPPSPGDDSDAAAAPWRRGSLPAAADFAHAAGGDGGGDGGDGGGGGGGGNGGISPAAQAAARFSSTMHAAWDGINGGGSVHSPAVTSREDEPSGGMLCAGVEPQLVFPHPSAAQLLPRPPPMATAAAAPPPPSPGASAAPAPGASPVCCSGGSGGVPEPALPPPLRAVPEAAAAWWLPRPRSAEARHASVSASDALSPPSPSAALHGAAAMPQQHSTGSVMDSNGGGGGGGDVARRSAAAAAPARARPAAAGEERRLILVVDDESTIRKFLARVLEKRGYGVVQAGDGVQALEAMRACAFTAHAPHSRRRLSTRKRNAPRCAPQVLLDNYMPRMNGIDTLLRLRQLEARDSARTRQYVIVVSANCSAAHEEEALGSGADLFHAKPINVPVLALDSGGDLLRAKPVNVPALCVRISKRVDQYAHVDRPIAPLGSGPCLKQVAMSSAAATVAGARLAAVIA</sequence>
<dbReference type="PROSITE" id="PS50110">
    <property type="entry name" value="RESPONSE_REGULATORY"/>
    <property type="match status" value="1"/>
</dbReference>